<evidence type="ECO:0000256" key="3">
    <source>
        <dbReference type="ARBA" id="ARBA00022806"/>
    </source>
</evidence>
<dbReference type="InterPro" id="IPR027417">
    <property type="entry name" value="P-loop_NTPase"/>
</dbReference>
<protein>
    <recommendedName>
        <fullName evidence="5">UvrD-like helicase ATP-binding domain-containing protein</fullName>
    </recommendedName>
</protein>
<evidence type="ECO:0000256" key="1">
    <source>
        <dbReference type="ARBA" id="ARBA00022741"/>
    </source>
</evidence>
<evidence type="ECO:0000313" key="7">
    <source>
        <dbReference type="Proteomes" id="UP001338309"/>
    </source>
</evidence>
<name>A0ABQ6PMP6_9BACT</name>
<keyword evidence="1" id="KW-0547">Nucleotide-binding</keyword>
<gene>
    <name evidence="6" type="ORF">Aconfl_18820</name>
</gene>
<sequence>MAISLIKINGEHNKLNYEKLESSFKNQFGNTCNSATIYVLNRFPVLVTADCDIDFVLIIAIEDIQGNYIYFTKNDRKVYLHNLIIPVKYISDYKNDVIEIEGDSLLAAESEINYEKEIISLTYGFKNYLKNRCGIKEEVYIHPLVFIESTSTHCVENHLVSGTFDFKAISLWLRENRQEIFISYSKWKTQYGYENLASEINQIIEQASFDSEFGYLTKKKIDRIGKEINKEQDLLTHLSKQMIIIKGKAGSGKTSNLLSLNISSLKNRFNTLMLTYNRVLVYDLAQIIKPLFNTQEFNQEATVDTLHGFNYRLSKSLGVLHVMSHERIGEILNNLKIRLRVSYDLISPQILVNGKTDFNNIKTLIQNSKQIDSPTKEVAIDFINYLSKRTINSKRAMAQYSKDFYSWKEEKLTSIAAEKVFLSDYYGVLKNVLLQIDDPDKFYDDFDIKNKGNLIDLATGAGVTYFNEDGIIEKKDFAKFKNRRVGGRKRNRIVFVDEAQDCHVYEKDILAKIFGTDRLVIANGGKEQLIRHQELCNWEVIRGKKISSIIKNKRNKSYRVKPQIAHFCNFFASEFGIDLNLESTETQDSGEIIFDFRPTQSETETNEIFNFLNKKGETNGCKEYESILILLESLQNENKNSIPSEENIAINEYGNIVVTKEYIRGDWSKKKILEERGYQFFDGTVADKTKLGLPYPNQFRLIYYESCRGLEAWSVCCFDLDKFFINKTEEEEAEKFLIDTEKDHFSQSMFVTNEQRKKMFAATWVLMALTRAIDTLYITIDEENSELGRIVKKYTNQNSRNIKVYS</sequence>
<proteinExistence type="predicted"/>
<evidence type="ECO:0000259" key="5">
    <source>
        <dbReference type="Pfam" id="PF00580"/>
    </source>
</evidence>
<accession>A0ABQ6PMP6</accession>
<dbReference type="RefSeq" id="WP_338223960.1">
    <property type="nucleotide sequence ID" value="NZ_BTPD01000005.1"/>
</dbReference>
<keyword evidence="4" id="KW-0067">ATP-binding</keyword>
<dbReference type="InterPro" id="IPR014016">
    <property type="entry name" value="UvrD-like_ATP-bd"/>
</dbReference>
<evidence type="ECO:0000313" key="6">
    <source>
        <dbReference type="EMBL" id="GMQ29239.1"/>
    </source>
</evidence>
<evidence type="ECO:0000256" key="4">
    <source>
        <dbReference type="ARBA" id="ARBA00022840"/>
    </source>
</evidence>
<dbReference type="Proteomes" id="UP001338309">
    <property type="component" value="Unassembled WGS sequence"/>
</dbReference>
<evidence type="ECO:0000256" key="2">
    <source>
        <dbReference type="ARBA" id="ARBA00022801"/>
    </source>
</evidence>
<comment type="caution">
    <text evidence="6">The sequence shown here is derived from an EMBL/GenBank/DDBJ whole genome shotgun (WGS) entry which is preliminary data.</text>
</comment>
<dbReference type="Gene3D" id="3.40.50.300">
    <property type="entry name" value="P-loop containing nucleotide triphosphate hydrolases"/>
    <property type="match status" value="2"/>
</dbReference>
<keyword evidence="2" id="KW-0378">Hydrolase</keyword>
<dbReference type="Pfam" id="PF00580">
    <property type="entry name" value="UvrD-helicase"/>
    <property type="match status" value="1"/>
</dbReference>
<dbReference type="EMBL" id="BTPD01000005">
    <property type="protein sequence ID" value="GMQ29239.1"/>
    <property type="molecule type" value="Genomic_DNA"/>
</dbReference>
<dbReference type="SUPFAM" id="SSF52540">
    <property type="entry name" value="P-loop containing nucleoside triphosphate hydrolases"/>
    <property type="match status" value="1"/>
</dbReference>
<organism evidence="6 7">
    <name type="scientific">Algoriphagus confluentis</name>
    <dbReference type="NCBI Taxonomy" id="1697556"/>
    <lineage>
        <taxon>Bacteria</taxon>
        <taxon>Pseudomonadati</taxon>
        <taxon>Bacteroidota</taxon>
        <taxon>Cytophagia</taxon>
        <taxon>Cytophagales</taxon>
        <taxon>Cyclobacteriaceae</taxon>
        <taxon>Algoriphagus</taxon>
    </lineage>
</organism>
<keyword evidence="7" id="KW-1185">Reference proteome</keyword>
<reference evidence="6 7" key="1">
    <citation type="submission" date="2023-08" db="EMBL/GenBank/DDBJ databases">
        <title>Draft genome sequence of Algoriphagus confluentis.</title>
        <authorList>
            <person name="Takatani N."/>
            <person name="Hosokawa M."/>
            <person name="Sawabe T."/>
        </authorList>
    </citation>
    <scope>NUCLEOTIDE SEQUENCE [LARGE SCALE GENOMIC DNA]</scope>
    <source>
        <strain evidence="6 7">NBRC 111222</strain>
    </source>
</reference>
<keyword evidence="3" id="KW-0347">Helicase</keyword>
<feature type="domain" description="UvrD-like helicase ATP-binding" evidence="5">
    <location>
        <begin position="229"/>
        <end position="530"/>
    </location>
</feature>